<accession>A0ACA9NF15</accession>
<dbReference type="Proteomes" id="UP000789860">
    <property type="component" value="Unassembled WGS sequence"/>
</dbReference>
<sequence length="96" mass="10183">VCVGAIGIISHPALKSIQLNLVPPSQTGLLLGALSVLESITSVFSPIIYNTMYSILVMENMPHLIWYGIAGAFGIACLLSFGIRPAKSKNNVEANL</sequence>
<feature type="non-terminal residue" evidence="1">
    <location>
        <position position="1"/>
    </location>
</feature>
<name>A0ACA9NF15_9GLOM</name>
<reference evidence="1" key="1">
    <citation type="submission" date="2021-06" db="EMBL/GenBank/DDBJ databases">
        <authorList>
            <person name="Kallberg Y."/>
            <person name="Tangrot J."/>
            <person name="Rosling A."/>
        </authorList>
    </citation>
    <scope>NUCLEOTIDE SEQUENCE</scope>
    <source>
        <strain evidence="1">AU212A</strain>
    </source>
</reference>
<gene>
    <name evidence="1" type="ORF">SCALOS_LOCUS8649</name>
</gene>
<evidence type="ECO:0000313" key="2">
    <source>
        <dbReference type="Proteomes" id="UP000789860"/>
    </source>
</evidence>
<dbReference type="EMBL" id="CAJVPM010023685">
    <property type="protein sequence ID" value="CAG8650583.1"/>
    <property type="molecule type" value="Genomic_DNA"/>
</dbReference>
<organism evidence="1 2">
    <name type="scientific">Scutellospora calospora</name>
    <dbReference type="NCBI Taxonomy" id="85575"/>
    <lineage>
        <taxon>Eukaryota</taxon>
        <taxon>Fungi</taxon>
        <taxon>Fungi incertae sedis</taxon>
        <taxon>Mucoromycota</taxon>
        <taxon>Glomeromycotina</taxon>
        <taxon>Glomeromycetes</taxon>
        <taxon>Diversisporales</taxon>
        <taxon>Gigasporaceae</taxon>
        <taxon>Scutellospora</taxon>
    </lineage>
</organism>
<protein>
    <submittedName>
        <fullName evidence="1">10137_t:CDS:1</fullName>
    </submittedName>
</protein>
<keyword evidence="2" id="KW-1185">Reference proteome</keyword>
<proteinExistence type="predicted"/>
<comment type="caution">
    <text evidence="1">The sequence shown here is derived from an EMBL/GenBank/DDBJ whole genome shotgun (WGS) entry which is preliminary data.</text>
</comment>
<evidence type="ECO:0000313" key="1">
    <source>
        <dbReference type="EMBL" id="CAG8650583.1"/>
    </source>
</evidence>